<feature type="transmembrane region" description="Helical" evidence="2">
    <location>
        <begin position="1052"/>
        <end position="1075"/>
    </location>
</feature>
<dbReference type="AlphaFoldDB" id="A0A9D2AQI9"/>
<reference evidence="3" key="2">
    <citation type="submission" date="2021-04" db="EMBL/GenBank/DDBJ databases">
        <authorList>
            <person name="Gilroy R."/>
        </authorList>
    </citation>
    <scope>NUCLEOTIDE SEQUENCE</scope>
    <source>
        <strain evidence="3">26628</strain>
    </source>
</reference>
<organism evidence="3 4">
    <name type="scientific">Candidatus Borkfalkia faecigallinarum</name>
    <dbReference type="NCBI Taxonomy" id="2838509"/>
    <lineage>
        <taxon>Bacteria</taxon>
        <taxon>Bacillati</taxon>
        <taxon>Bacillota</taxon>
        <taxon>Clostridia</taxon>
        <taxon>Christensenellales</taxon>
        <taxon>Christensenellaceae</taxon>
        <taxon>Candidatus Borkfalkia</taxon>
    </lineage>
</organism>
<evidence type="ECO:0000313" key="4">
    <source>
        <dbReference type="Proteomes" id="UP000824249"/>
    </source>
</evidence>
<accession>A0A9D2AQI9</accession>
<keyword evidence="2" id="KW-1133">Transmembrane helix</keyword>
<sequence>GDKVIAGNGVVVKAGQNIVFDYKGNTYDIAGTTVGSSGTETNGFQLLKGSTVVMQNGTLTSGKAIILIQKYCDLTLDDMILNGTQTNSYVLSNNNDTTTITGDTQIIAAENGVAFDVYYWPKNGYESVSVVFDENFTGSVAGRVEYTNDGTAVDNWYTNASLKINGNGTFDIELSVPAASGVEASAANINIAGGTFVNPVAGEYIADGFMIYQQEDGSYTVADDETAAEDGVVIVMNGVGYTSIDAAVEAGCVATIAGEQVDEGYETLEEALLAAEAGDTVTLQADITTAAMITIGKAVTLDLNGHDVIGGSTNSNFVMEITAGGVTVTNSVSAEEESIVQAGSAEIGALAIRSGLTEEVTIENITILIDDDRTSESGNIVGIQLQSPTLIDNVTIDISASYHLVLGILAADGEATISNSTFTVRGKEGSDAEVHAIHAQAGADIQLIDSAITATGNGTGVVFIGEYANGEEAISAGSSAFPTLTITDSTIVSDSFALAGNGASHGTVIEINNSTLTSELAAAIYHPQYGEMTIVNSNITGTSGIEVRAGIVTVTSGTITATGDPFASDPNGNGSTTDGAAIALVQHTTQLPTEVTVTGGTLNGIRAFYQANLQGNDAAALEKIAINLQGGTYNGEVYSENKTGYITGGQYRDLPAEDAFLEGYAGELFNGYYVVVESGEAGDTADLLAMRLEAQADVRLYAVALGLNWADVSGDADIAAAYAAINTATSESIIALAKAQAMDAVDAYYNTIVDARAEAIEAIEQAAGSDVTVPTATYAAINGAMSAKEIAYYRENALAEIQAIRSLRTEITAQAGELEGIAAAVEKLEGAFAGQGGEFDSLLGDIRAAISAAQEAIESGTSEALQDMQAALEAKIDAGTQAVKDAVSGVMEELTQLAESVAAGDKALQEAIAAGEKALAEQIEAVQGDIDALEGAVDGQGSDLQASIDALESAVGEQASAVQADIDALRTAIAAAQADIDDILASIAAGGPSFEELAEQIAAIKSTADGLQTSVGDVQTAVKAAQDAVAAAQGALSGQIEEADDAAAFTTLYVLVGIALALSAAAVALLVVLLLKRSKAE</sequence>
<proteinExistence type="predicted"/>
<dbReference type="Gene3D" id="1.10.287.1490">
    <property type="match status" value="1"/>
</dbReference>
<dbReference type="Proteomes" id="UP000824249">
    <property type="component" value="Unassembled WGS sequence"/>
</dbReference>
<feature type="non-terminal residue" evidence="3">
    <location>
        <position position="1"/>
    </location>
</feature>
<gene>
    <name evidence="3" type="ORF">H9737_02715</name>
</gene>
<dbReference type="InterPro" id="IPR011050">
    <property type="entry name" value="Pectin_lyase_fold/virulence"/>
</dbReference>
<name>A0A9D2AQI9_9FIRM</name>
<dbReference type="InterPro" id="IPR012332">
    <property type="entry name" value="Autotransporter_pectin_lyase_C"/>
</dbReference>
<keyword evidence="2" id="KW-0812">Transmembrane</keyword>
<comment type="caution">
    <text evidence="3">The sequence shown here is derived from an EMBL/GenBank/DDBJ whole genome shotgun (WGS) entry which is preliminary data.</text>
</comment>
<dbReference type="EMBL" id="DXFD01000045">
    <property type="protein sequence ID" value="HIX46582.1"/>
    <property type="molecule type" value="Genomic_DNA"/>
</dbReference>
<protein>
    <submittedName>
        <fullName evidence="3">Uncharacterized protein</fullName>
    </submittedName>
</protein>
<evidence type="ECO:0000256" key="1">
    <source>
        <dbReference type="SAM" id="Coils"/>
    </source>
</evidence>
<keyword evidence="2" id="KW-0472">Membrane</keyword>
<reference evidence="3" key="1">
    <citation type="journal article" date="2021" name="PeerJ">
        <title>Extensive microbial diversity within the chicken gut microbiome revealed by metagenomics and culture.</title>
        <authorList>
            <person name="Gilroy R."/>
            <person name="Ravi A."/>
            <person name="Getino M."/>
            <person name="Pursley I."/>
            <person name="Horton D.L."/>
            <person name="Alikhan N.F."/>
            <person name="Baker D."/>
            <person name="Gharbi K."/>
            <person name="Hall N."/>
            <person name="Watson M."/>
            <person name="Adriaenssens E.M."/>
            <person name="Foster-Nyarko E."/>
            <person name="Jarju S."/>
            <person name="Secka A."/>
            <person name="Antonio M."/>
            <person name="Oren A."/>
            <person name="Chaudhuri R.R."/>
            <person name="La Ragione R."/>
            <person name="Hildebrand F."/>
            <person name="Pallen M.J."/>
        </authorList>
    </citation>
    <scope>NUCLEOTIDE SEQUENCE</scope>
    <source>
        <strain evidence="3">26628</strain>
    </source>
</reference>
<keyword evidence="1" id="KW-0175">Coiled coil</keyword>
<dbReference type="SUPFAM" id="SSF51126">
    <property type="entry name" value="Pectin lyase-like"/>
    <property type="match status" value="1"/>
</dbReference>
<evidence type="ECO:0000256" key="2">
    <source>
        <dbReference type="SAM" id="Phobius"/>
    </source>
</evidence>
<dbReference type="Gene3D" id="2.160.20.20">
    <property type="match status" value="1"/>
</dbReference>
<feature type="coiled-coil region" evidence="1">
    <location>
        <begin position="916"/>
        <end position="979"/>
    </location>
</feature>
<evidence type="ECO:0000313" key="3">
    <source>
        <dbReference type="EMBL" id="HIX46582.1"/>
    </source>
</evidence>